<feature type="domain" description="PAC" evidence="16">
    <location>
        <begin position="88"/>
        <end position="139"/>
    </location>
</feature>
<keyword evidence="8" id="KW-0808">Transferase</keyword>
<keyword evidence="15" id="KW-0675">Receptor</keyword>
<evidence type="ECO:0000256" key="5">
    <source>
        <dbReference type="ARBA" id="ARBA00022606"/>
    </source>
</evidence>
<evidence type="ECO:0000256" key="13">
    <source>
        <dbReference type="ARBA" id="ARBA00022991"/>
    </source>
</evidence>
<evidence type="ECO:0000256" key="3">
    <source>
        <dbReference type="ARBA" id="ARBA00022543"/>
    </source>
</evidence>
<dbReference type="InterPro" id="IPR001610">
    <property type="entry name" value="PAC"/>
</dbReference>
<dbReference type="InterPro" id="IPR035965">
    <property type="entry name" value="PAS-like_dom_sf"/>
</dbReference>
<dbReference type="InterPro" id="IPR011102">
    <property type="entry name" value="Sig_transdc_His_kinase_HWE"/>
</dbReference>
<dbReference type="PROSITE" id="PS50113">
    <property type="entry name" value="PAC"/>
    <property type="match status" value="2"/>
</dbReference>
<evidence type="ECO:0000313" key="18">
    <source>
        <dbReference type="Proteomes" id="UP000249725"/>
    </source>
</evidence>
<dbReference type="GO" id="GO:0009881">
    <property type="term" value="F:photoreceptor activity"/>
    <property type="evidence" value="ECO:0007669"/>
    <property type="project" value="UniProtKB-KW"/>
</dbReference>
<evidence type="ECO:0000256" key="8">
    <source>
        <dbReference type="ARBA" id="ARBA00022679"/>
    </source>
</evidence>
<dbReference type="PANTHER" id="PTHR41523">
    <property type="entry name" value="TWO-COMPONENT SYSTEM SENSOR PROTEIN"/>
    <property type="match status" value="1"/>
</dbReference>
<comment type="catalytic activity">
    <reaction evidence="1">
        <text>ATP + protein L-histidine = ADP + protein N-phospho-L-histidine.</text>
        <dbReference type="EC" id="2.7.13.3"/>
    </reaction>
</comment>
<dbReference type="PANTHER" id="PTHR41523:SF8">
    <property type="entry name" value="ETHYLENE RESPONSE SENSOR PROTEIN"/>
    <property type="match status" value="1"/>
</dbReference>
<keyword evidence="18" id="KW-1185">Reference proteome</keyword>
<dbReference type="InterPro" id="IPR000700">
    <property type="entry name" value="PAS-assoc_C"/>
</dbReference>
<accession>A0A328AVH7</accession>
<keyword evidence="6" id="KW-0285">Flavoprotein</keyword>
<keyword evidence="14" id="KW-0843">Virulence</keyword>
<sequence length="456" mass="50137">MDLVRTEHPTFRDMAETLGLGMPFQMHASADGTFKRFTYIGSSCEALTGVAPAAALMNPDLLYNCILEEHRPCYLDAERAALAERRPFRMEVLIHGPEGQLRWARIVSAPRFLGDGSTLWDGLVTDITESRRLEQALERQRRRMELAVEATGLGLWEWDLRTGDVVWSEHNREIFGVAPGASVTLDTYLRHIHPDDLELTRRTFLHARDKAVGPNFSLEHRIVTDAGEVKWLMMSGRMIRDARGPALVVGTTLDVTERRTAEERSLLMMGELAHRSKNGMQIMAAMVRQAAQGADTVQAMEAVLSARIRAMAASQDLLTASGGQAVGLGDLFDQVLTMFDLGRFQIDLALRQVTMSGETAIGVALLLHELGTNAVKHGALSRAGGMVLISVQPAPDGCAAFRWREQGGPEVAPSGRRGFGSRLLEAALRDRGGRVESSFEPTGFSAVIEIKIPDLR</sequence>
<keyword evidence="5" id="KW-0716">Sensory transduction</keyword>
<evidence type="ECO:0000256" key="10">
    <source>
        <dbReference type="ARBA" id="ARBA00022741"/>
    </source>
</evidence>
<keyword evidence="10" id="KW-0547">Nucleotide-binding</keyword>
<evidence type="ECO:0000256" key="9">
    <source>
        <dbReference type="ARBA" id="ARBA00022737"/>
    </source>
</evidence>
<dbReference type="AlphaFoldDB" id="A0A328AVH7"/>
<feature type="domain" description="PAC" evidence="16">
    <location>
        <begin position="216"/>
        <end position="267"/>
    </location>
</feature>
<dbReference type="SMART" id="SM00086">
    <property type="entry name" value="PAC"/>
    <property type="match status" value="2"/>
</dbReference>
<dbReference type="GO" id="GO:0004673">
    <property type="term" value="F:protein histidine kinase activity"/>
    <property type="evidence" value="ECO:0007669"/>
    <property type="project" value="UniProtKB-EC"/>
</dbReference>
<protein>
    <recommendedName>
        <fullName evidence="2">histidine kinase</fullName>
        <ecNumber evidence="2">2.7.13.3</ecNumber>
    </recommendedName>
</protein>
<reference evidence="18" key="1">
    <citation type="submission" date="2018-05" db="EMBL/GenBank/DDBJ databases">
        <authorList>
            <person name="Li X."/>
        </authorList>
    </citation>
    <scope>NUCLEOTIDE SEQUENCE [LARGE SCALE GENOMIC DNA]</scope>
    <source>
        <strain evidence="18">YIM 73061</strain>
    </source>
</reference>
<evidence type="ECO:0000256" key="12">
    <source>
        <dbReference type="ARBA" id="ARBA00022840"/>
    </source>
</evidence>
<dbReference type="Proteomes" id="UP000249725">
    <property type="component" value="Unassembled WGS sequence"/>
</dbReference>
<dbReference type="Gene3D" id="2.10.70.100">
    <property type="match status" value="1"/>
</dbReference>
<dbReference type="SUPFAM" id="SSF55785">
    <property type="entry name" value="PYP-like sensor domain (PAS domain)"/>
    <property type="match status" value="2"/>
</dbReference>
<keyword evidence="3" id="KW-0600">Photoreceptor protein</keyword>
<keyword evidence="4" id="KW-0597">Phosphoprotein</keyword>
<dbReference type="Pfam" id="PF08447">
    <property type="entry name" value="PAS_3"/>
    <property type="match status" value="1"/>
</dbReference>
<dbReference type="Gene3D" id="3.30.565.10">
    <property type="entry name" value="Histidine kinase-like ATPase, C-terminal domain"/>
    <property type="match status" value="1"/>
</dbReference>
<evidence type="ECO:0000256" key="11">
    <source>
        <dbReference type="ARBA" id="ARBA00022777"/>
    </source>
</evidence>
<keyword evidence="9" id="KW-0677">Repeat</keyword>
<evidence type="ECO:0000256" key="7">
    <source>
        <dbReference type="ARBA" id="ARBA00022643"/>
    </source>
</evidence>
<proteinExistence type="predicted"/>
<evidence type="ECO:0000256" key="4">
    <source>
        <dbReference type="ARBA" id="ARBA00022553"/>
    </source>
</evidence>
<comment type="caution">
    <text evidence="17">The sequence shown here is derived from an EMBL/GenBank/DDBJ whole genome shotgun (WGS) entry which is preliminary data.</text>
</comment>
<keyword evidence="12" id="KW-0067">ATP-binding</keyword>
<evidence type="ECO:0000256" key="2">
    <source>
        <dbReference type="ARBA" id="ARBA00012438"/>
    </source>
</evidence>
<evidence type="ECO:0000256" key="15">
    <source>
        <dbReference type="ARBA" id="ARBA00023170"/>
    </source>
</evidence>
<gene>
    <name evidence="17" type="ORF">DJ018_02870</name>
</gene>
<keyword evidence="11" id="KW-0418">Kinase</keyword>
<name>A0A328AVH7_9CAUL</name>
<dbReference type="SMART" id="SM00911">
    <property type="entry name" value="HWE_HK"/>
    <property type="match status" value="1"/>
</dbReference>
<dbReference type="InterPro" id="IPR013655">
    <property type="entry name" value="PAS_fold_3"/>
</dbReference>
<dbReference type="Pfam" id="PF07536">
    <property type="entry name" value="HWE_HK"/>
    <property type="match status" value="1"/>
</dbReference>
<dbReference type="NCBIfam" id="TIGR00229">
    <property type="entry name" value="sensory_box"/>
    <property type="match status" value="1"/>
</dbReference>
<keyword evidence="13" id="KW-0157">Chromophore</keyword>
<dbReference type="InterPro" id="IPR036890">
    <property type="entry name" value="HATPase_C_sf"/>
</dbReference>
<dbReference type="GO" id="GO:0005524">
    <property type="term" value="F:ATP binding"/>
    <property type="evidence" value="ECO:0007669"/>
    <property type="project" value="UniProtKB-KW"/>
</dbReference>
<dbReference type="Gene3D" id="3.30.450.20">
    <property type="entry name" value="PAS domain"/>
    <property type="match status" value="2"/>
</dbReference>
<keyword evidence="7" id="KW-0288">FMN</keyword>
<evidence type="ECO:0000256" key="1">
    <source>
        <dbReference type="ARBA" id="ARBA00000085"/>
    </source>
</evidence>
<evidence type="ECO:0000256" key="6">
    <source>
        <dbReference type="ARBA" id="ARBA00022630"/>
    </source>
</evidence>
<dbReference type="EC" id="2.7.13.3" evidence="2"/>
<dbReference type="CDD" id="cd00130">
    <property type="entry name" value="PAS"/>
    <property type="match status" value="1"/>
</dbReference>
<organism evidence="17 18">
    <name type="scientific">Phenylobacterium deserti</name>
    <dbReference type="NCBI Taxonomy" id="1914756"/>
    <lineage>
        <taxon>Bacteria</taxon>
        <taxon>Pseudomonadati</taxon>
        <taxon>Pseudomonadota</taxon>
        <taxon>Alphaproteobacteria</taxon>
        <taxon>Caulobacterales</taxon>
        <taxon>Caulobacteraceae</taxon>
        <taxon>Phenylobacterium</taxon>
    </lineage>
</organism>
<dbReference type="InterPro" id="IPR000014">
    <property type="entry name" value="PAS"/>
</dbReference>
<evidence type="ECO:0000313" key="17">
    <source>
        <dbReference type="EMBL" id="RAK56928.1"/>
    </source>
</evidence>
<evidence type="ECO:0000259" key="16">
    <source>
        <dbReference type="PROSITE" id="PS50113"/>
    </source>
</evidence>
<dbReference type="EMBL" id="QFYR01000001">
    <property type="protein sequence ID" value="RAK56928.1"/>
    <property type="molecule type" value="Genomic_DNA"/>
</dbReference>
<evidence type="ECO:0000256" key="14">
    <source>
        <dbReference type="ARBA" id="ARBA00023026"/>
    </source>
</evidence>